<dbReference type="AlphaFoldDB" id="A0A1S8MZ44"/>
<sequence length="216" mass="25360">MKNLEMIEGKKIEAVNGESVIEYVDGKMIIAYLNECNSREVHFIDIFLNEEHLERFDVYNPGLIQDFLFSGILDEIDTSKVVEKLNNKIKCVSRNGKTVEFKVSNQYYMCKNEAVENIKKKISEWTDNKAELNFEKTVVEHIYEGGEYKRTKSIITKMLISYDEIGKEYKEILKILDRAYEYTCNNIPIPIDINEDQISFEDDSQKLYTKYKVSRV</sequence>
<gene>
    <name evidence="1" type="ORF">CLOSAC_37280</name>
</gene>
<dbReference type="RefSeq" id="WP_077866753.1">
    <property type="nucleotide sequence ID" value="NZ_LZYZ01000007.1"/>
</dbReference>
<evidence type="ECO:0000313" key="1">
    <source>
        <dbReference type="EMBL" id="OOM09447.1"/>
    </source>
</evidence>
<comment type="caution">
    <text evidence="1">The sequence shown here is derived from an EMBL/GenBank/DDBJ whole genome shotgun (WGS) entry which is preliminary data.</text>
</comment>
<dbReference type="Proteomes" id="UP000191154">
    <property type="component" value="Unassembled WGS sequence"/>
</dbReference>
<protein>
    <submittedName>
        <fullName evidence="1">Uncharacterized protein</fullName>
    </submittedName>
</protein>
<dbReference type="EMBL" id="LZYZ01000007">
    <property type="protein sequence ID" value="OOM09447.1"/>
    <property type="molecule type" value="Genomic_DNA"/>
</dbReference>
<name>A0A1S8MZ44_CLOSA</name>
<evidence type="ECO:0000313" key="2">
    <source>
        <dbReference type="Proteomes" id="UP000191154"/>
    </source>
</evidence>
<accession>A0A1S8MZ44</accession>
<reference evidence="1 2" key="1">
    <citation type="submission" date="2016-05" db="EMBL/GenBank/DDBJ databases">
        <title>Microbial solvent formation.</title>
        <authorList>
            <person name="Poehlein A."/>
            <person name="Montoya Solano J.D."/>
            <person name="Flitsch S."/>
            <person name="Krabben P."/>
            <person name="Duerre P."/>
            <person name="Daniel R."/>
        </authorList>
    </citation>
    <scope>NUCLEOTIDE SEQUENCE [LARGE SCALE GENOMIC DNA]</scope>
    <source>
        <strain evidence="1 2">L1-8</strain>
    </source>
</reference>
<proteinExistence type="predicted"/>
<organism evidence="1 2">
    <name type="scientific">Clostridium saccharobutylicum</name>
    <dbReference type="NCBI Taxonomy" id="169679"/>
    <lineage>
        <taxon>Bacteria</taxon>
        <taxon>Bacillati</taxon>
        <taxon>Bacillota</taxon>
        <taxon>Clostridia</taxon>
        <taxon>Eubacteriales</taxon>
        <taxon>Clostridiaceae</taxon>
        <taxon>Clostridium</taxon>
    </lineage>
</organism>